<dbReference type="PROSITE" id="PS00086">
    <property type="entry name" value="CYTOCHROME_P450"/>
    <property type="match status" value="1"/>
</dbReference>
<dbReference type="InterPro" id="IPR017972">
    <property type="entry name" value="Cyt_P450_CS"/>
</dbReference>
<dbReference type="InterPro" id="IPR050121">
    <property type="entry name" value="Cytochrome_P450_monoxygenase"/>
</dbReference>
<evidence type="ECO:0000256" key="5">
    <source>
        <dbReference type="ARBA" id="ARBA00023002"/>
    </source>
</evidence>
<dbReference type="PRINTS" id="PR00385">
    <property type="entry name" value="P450"/>
</dbReference>
<dbReference type="PANTHER" id="PTHR24305">
    <property type="entry name" value="CYTOCHROME P450"/>
    <property type="match status" value="1"/>
</dbReference>
<dbReference type="GO" id="GO:0016705">
    <property type="term" value="F:oxidoreductase activity, acting on paired donors, with incorporation or reduction of molecular oxygen"/>
    <property type="evidence" value="ECO:0007669"/>
    <property type="project" value="InterPro"/>
</dbReference>
<dbReference type="PRINTS" id="PR00463">
    <property type="entry name" value="EP450I"/>
</dbReference>
<evidence type="ECO:0000313" key="10">
    <source>
        <dbReference type="EMBL" id="KAF2158801.1"/>
    </source>
</evidence>
<dbReference type="Pfam" id="PF00067">
    <property type="entry name" value="p450"/>
    <property type="match status" value="1"/>
</dbReference>
<keyword evidence="4 8" id="KW-0479">Metal-binding</keyword>
<evidence type="ECO:0000256" key="1">
    <source>
        <dbReference type="ARBA" id="ARBA00001971"/>
    </source>
</evidence>
<sequence>MWLKSYLSRCVYLVYFHALSMYDGPFLAKFTTLYSAYHAWKGDIHTDIYRCHQKYGDYVRYAPNRLAINTAQGLQEIYGHGNKVTKCSTYKFLAQQAPNTLTFTDKAQHGSRRRVLSQGFSESSLRLFEPKIHIKLQKLVSVIKGQQHDGEWTVPIDMAATFSNFAFDMMTDIIFSADYNTMCDANFRYAMSAVEESNIRLGVLLQSESLATGGIDRRLFPTSVAAGRRFVKFLRILLKHRLQADKSTVEPHSPDFFSFLEKCRDPNTGKGLSTAEVSTETATFVVAGSDTTSTTLAGLAHYLTGSSKWYRNVAAEIRSTFTCLDDIKLGPKLNSCVALRACMDESLRLSPPGGSALWREVETGGARIDGQFIPEGCDVGVGIYSIHHDPRYWTDALEFRPERWLESDKKGKQPYMPFSIGPRSCVGKPLAIAQVMVTFARLLFEFDIRRADSAPSWSEDGVETMPAEYALEDHVSARKEGPVLCFRSRRTNSEV</sequence>
<dbReference type="SUPFAM" id="SSF48264">
    <property type="entry name" value="Cytochrome P450"/>
    <property type="match status" value="1"/>
</dbReference>
<dbReference type="InterPro" id="IPR001128">
    <property type="entry name" value="Cyt_P450"/>
</dbReference>
<reference evidence="10" key="1">
    <citation type="journal article" date="2020" name="Stud. Mycol.">
        <title>101 Dothideomycetes genomes: a test case for predicting lifestyles and emergence of pathogens.</title>
        <authorList>
            <person name="Haridas S."/>
            <person name="Albert R."/>
            <person name="Binder M."/>
            <person name="Bloem J."/>
            <person name="Labutti K."/>
            <person name="Salamov A."/>
            <person name="Andreopoulos B."/>
            <person name="Baker S."/>
            <person name="Barry K."/>
            <person name="Bills G."/>
            <person name="Bluhm B."/>
            <person name="Cannon C."/>
            <person name="Castanera R."/>
            <person name="Culley D."/>
            <person name="Daum C."/>
            <person name="Ezra D."/>
            <person name="Gonzalez J."/>
            <person name="Henrissat B."/>
            <person name="Kuo A."/>
            <person name="Liang C."/>
            <person name="Lipzen A."/>
            <person name="Lutzoni F."/>
            <person name="Magnuson J."/>
            <person name="Mondo S."/>
            <person name="Nolan M."/>
            <person name="Ohm R."/>
            <person name="Pangilinan J."/>
            <person name="Park H.-J."/>
            <person name="Ramirez L."/>
            <person name="Alfaro M."/>
            <person name="Sun H."/>
            <person name="Tritt A."/>
            <person name="Yoshinaga Y."/>
            <person name="Zwiers L.-H."/>
            <person name="Turgeon B."/>
            <person name="Goodwin S."/>
            <person name="Spatafora J."/>
            <person name="Crous P."/>
            <person name="Grigoriev I."/>
        </authorList>
    </citation>
    <scope>NUCLEOTIDE SEQUENCE</scope>
    <source>
        <strain evidence="10">ATCC 36951</strain>
    </source>
</reference>
<comment type="cofactor">
    <cofactor evidence="1 8">
        <name>heme</name>
        <dbReference type="ChEBI" id="CHEBI:30413"/>
    </cofactor>
</comment>
<comment type="similarity">
    <text evidence="2 9">Belongs to the cytochrome P450 family.</text>
</comment>
<evidence type="ECO:0000256" key="2">
    <source>
        <dbReference type="ARBA" id="ARBA00010617"/>
    </source>
</evidence>
<keyword evidence="7 9" id="KW-0503">Monooxygenase</keyword>
<name>A0A6A6BVK2_ZASCE</name>
<evidence type="ECO:0000256" key="9">
    <source>
        <dbReference type="RuleBase" id="RU000461"/>
    </source>
</evidence>
<dbReference type="AlphaFoldDB" id="A0A6A6BVK2"/>
<evidence type="ECO:0000256" key="7">
    <source>
        <dbReference type="ARBA" id="ARBA00023033"/>
    </source>
</evidence>
<evidence type="ECO:0000256" key="8">
    <source>
        <dbReference type="PIRSR" id="PIRSR602401-1"/>
    </source>
</evidence>
<dbReference type="Gene3D" id="1.10.630.10">
    <property type="entry name" value="Cytochrome P450"/>
    <property type="match status" value="1"/>
</dbReference>
<dbReference type="InterPro" id="IPR002401">
    <property type="entry name" value="Cyt_P450_E_grp-I"/>
</dbReference>
<gene>
    <name evidence="10" type="ORF">M409DRAFT_71434</name>
</gene>
<keyword evidence="5 9" id="KW-0560">Oxidoreductase</keyword>
<feature type="binding site" description="axial binding residue" evidence="8">
    <location>
        <position position="425"/>
    </location>
    <ligand>
        <name>heme</name>
        <dbReference type="ChEBI" id="CHEBI:30413"/>
    </ligand>
    <ligandPart>
        <name>Fe</name>
        <dbReference type="ChEBI" id="CHEBI:18248"/>
    </ligandPart>
</feature>
<dbReference type="OrthoDB" id="1470350at2759"/>
<keyword evidence="6 8" id="KW-0408">Iron</keyword>
<dbReference type="GO" id="GO:0020037">
    <property type="term" value="F:heme binding"/>
    <property type="evidence" value="ECO:0007669"/>
    <property type="project" value="InterPro"/>
</dbReference>
<evidence type="ECO:0008006" key="12">
    <source>
        <dbReference type="Google" id="ProtNLM"/>
    </source>
</evidence>
<evidence type="ECO:0000313" key="11">
    <source>
        <dbReference type="Proteomes" id="UP000799537"/>
    </source>
</evidence>
<dbReference type="RefSeq" id="XP_033659690.1">
    <property type="nucleotide sequence ID" value="XM_033819169.1"/>
</dbReference>
<proteinExistence type="inferred from homology"/>
<organism evidence="10 11">
    <name type="scientific">Zasmidium cellare ATCC 36951</name>
    <dbReference type="NCBI Taxonomy" id="1080233"/>
    <lineage>
        <taxon>Eukaryota</taxon>
        <taxon>Fungi</taxon>
        <taxon>Dikarya</taxon>
        <taxon>Ascomycota</taxon>
        <taxon>Pezizomycotina</taxon>
        <taxon>Dothideomycetes</taxon>
        <taxon>Dothideomycetidae</taxon>
        <taxon>Mycosphaerellales</taxon>
        <taxon>Mycosphaerellaceae</taxon>
        <taxon>Zasmidium</taxon>
    </lineage>
</organism>
<dbReference type="CDD" id="cd11061">
    <property type="entry name" value="CYP67-like"/>
    <property type="match status" value="1"/>
</dbReference>
<keyword evidence="3 8" id="KW-0349">Heme</keyword>
<dbReference type="GO" id="GO:0004497">
    <property type="term" value="F:monooxygenase activity"/>
    <property type="evidence" value="ECO:0007669"/>
    <property type="project" value="UniProtKB-KW"/>
</dbReference>
<dbReference type="GO" id="GO:0005506">
    <property type="term" value="F:iron ion binding"/>
    <property type="evidence" value="ECO:0007669"/>
    <property type="project" value="InterPro"/>
</dbReference>
<protein>
    <recommendedName>
        <fullName evidence="12">Cytochrome P450</fullName>
    </recommendedName>
</protein>
<dbReference type="EMBL" id="ML993648">
    <property type="protein sequence ID" value="KAF2158801.1"/>
    <property type="molecule type" value="Genomic_DNA"/>
</dbReference>
<dbReference type="InterPro" id="IPR036396">
    <property type="entry name" value="Cyt_P450_sf"/>
</dbReference>
<accession>A0A6A6BVK2</accession>
<evidence type="ECO:0000256" key="3">
    <source>
        <dbReference type="ARBA" id="ARBA00022617"/>
    </source>
</evidence>
<dbReference type="GeneID" id="54572441"/>
<dbReference type="PANTHER" id="PTHR24305:SF237">
    <property type="entry name" value="CYTOCHROME P450 MONOOXYGENASE ATNE-RELATED"/>
    <property type="match status" value="1"/>
</dbReference>
<evidence type="ECO:0000256" key="6">
    <source>
        <dbReference type="ARBA" id="ARBA00023004"/>
    </source>
</evidence>
<keyword evidence="11" id="KW-1185">Reference proteome</keyword>
<dbReference type="Proteomes" id="UP000799537">
    <property type="component" value="Unassembled WGS sequence"/>
</dbReference>
<evidence type="ECO:0000256" key="4">
    <source>
        <dbReference type="ARBA" id="ARBA00022723"/>
    </source>
</evidence>